<dbReference type="Pfam" id="PF06580">
    <property type="entry name" value="His_kinase"/>
    <property type="match status" value="1"/>
</dbReference>
<feature type="transmembrane region" description="Helical" evidence="1">
    <location>
        <begin position="111"/>
        <end position="135"/>
    </location>
</feature>
<feature type="transmembrane region" description="Helical" evidence="1">
    <location>
        <begin position="38"/>
        <end position="56"/>
    </location>
</feature>
<dbReference type="AlphaFoldDB" id="A0A6I4ICK3"/>
<feature type="transmembrane region" description="Helical" evidence="1">
    <location>
        <begin position="7"/>
        <end position="26"/>
    </location>
</feature>
<accession>A0A6I4ICK3</accession>
<dbReference type="InterPro" id="IPR050640">
    <property type="entry name" value="Bact_2-comp_sensor_kinase"/>
</dbReference>
<dbReference type="Gene3D" id="3.30.565.10">
    <property type="entry name" value="Histidine kinase-like ATPase, C-terminal domain"/>
    <property type="match status" value="1"/>
</dbReference>
<dbReference type="RefSeq" id="WP_157543339.1">
    <property type="nucleotide sequence ID" value="NZ_WQLA01000008.1"/>
</dbReference>
<dbReference type="InterPro" id="IPR010559">
    <property type="entry name" value="Sig_transdc_His_kin_internal"/>
</dbReference>
<dbReference type="InterPro" id="IPR036890">
    <property type="entry name" value="HATPase_C_sf"/>
</dbReference>
<gene>
    <name evidence="3" type="ORF">GO816_17955</name>
</gene>
<keyword evidence="1" id="KW-1133">Transmembrane helix</keyword>
<name>A0A6I4ICK3_9SPHI</name>
<dbReference type="GO" id="GO:0000155">
    <property type="term" value="F:phosphorelay sensor kinase activity"/>
    <property type="evidence" value="ECO:0007669"/>
    <property type="project" value="InterPro"/>
</dbReference>
<keyword evidence="1" id="KW-0472">Membrane</keyword>
<dbReference type="Proteomes" id="UP000434850">
    <property type="component" value="Unassembled WGS sequence"/>
</dbReference>
<proteinExistence type="predicted"/>
<feature type="domain" description="Signal transduction histidine kinase internal region" evidence="2">
    <location>
        <begin position="155"/>
        <end position="234"/>
    </location>
</feature>
<comment type="caution">
    <text evidence="3">The sequence shown here is derived from an EMBL/GenBank/DDBJ whole genome shotgun (WGS) entry which is preliminary data.</text>
</comment>
<dbReference type="PANTHER" id="PTHR34220">
    <property type="entry name" value="SENSOR HISTIDINE KINASE YPDA"/>
    <property type="match status" value="1"/>
</dbReference>
<dbReference type="EMBL" id="WQLA01000008">
    <property type="protein sequence ID" value="MVN93020.1"/>
    <property type="molecule type" value="Genomic_DNA"/>
</dbReference>
<keyword evidence="1" id="KW-0812">Transmembrane</keyword>
<keyword evidence="4" id="KW-1185">Reference proteome</keyword>
<protein>
    <recommendedName>
        <fullName evidence="2">Signal transduction histidine kinase internal region domain-containing protein</fullName>
    </recommendedName>
</protein>
<reference evidence="3 4" key="1">
    <citation type="submission" date="2019-12" db="EMBL/GenBank/DDBJ databases">
        <title>Mucilaginibacter sp. HME9299 genome sequencing and assembly.</title>
        <authorList>
            <person name="Kang H."/>
            <person name="Kim H."/>
            <person name="Joh K."/>
        </authorList>
    </citation>
    <scope>NUCLEOTIDE SEQUENCE [LARGE SCALE GENOMIC DNA]</scope>
    <source>
        <strain evidence="3 4">HME9299</strain>
    </source>
</reference>
<dbReference type="OrthoDB" id="9809908at2"/>
<sequence>MEKKQSWFWPVQISCWLLIGFLNWIVQYSSGSFSNVNLYLNLAGMCAGGFAVTSLYRAYFRKYKATIEINAPKLIAFLFASAFVQAALWLVILIIMMLPFLGNKPLSIMPILFQIVPLMGIMLAWDSVYLGYYLVRRYHSAEVEKWQLEAEVRQAQLGTLRAQINPHFLFNSLNNIRALILEDPGLARQTLTRFSEIFRHALQHTDGREINLAEEVDILKQYLELVKIQYEDKLTYHINVDKACLTECIPPMVLQLLVENAIKHGIALQNDGGEIRINISRNSNDMVLMVTNTGTLTINNRLEDSLGIGLNNIKERLRLLYGNNAALEVVEQPPYVTVTIMIKK</sequence>
<organism evidence="3 4">
    <name type="scientific">Mucilaginibacter aquatilis</name>
    <dbReference type="NCBI Taxonomy" id="1517760"/>
    <lineage>
        <taxon>Bacteria</taxon>
        <taxon>Pseudomonadati</taxon>
        <taxon>Bacteroidota</taxon>
        <taxon>Sphingobacteriia</taxon>
        <taxon>Sphingobacteriales</taxon>
        <taxon>Sphingobacteriaceae</taxon>
        <taxon>Mucilaginibacter</taxon>
    </lineage>
</organism>
<dbReference type="GO" id="GO:0016020">
    <property type="term" value="C:membrane"/>
    <property type="evidence" value="ECO:0007669"/>
    <property type="project" value="InterPro"/>
</dbReference>
<evidence type="ECO:0000256" key="1">
    <source>
        <dbReference type="SAM" id="Phobius"/>
    </source>
</evidence>
<dbReference type="PANTHER" id="PTHR34220:SF7">
    <property type="entry name" value="SENSOR HISTIDINE KINASE YPDA"/>
    <property type="match status" value="1"/>
</dbReference>
<feature type="transmembrane region" description="Helical" evidence="1">
    <location>
        <begin position="77"/>
        <end position="99"/>
    </location>
</feature>
<evidence type="ECO:0000313" key="3">
    <source>
        <dbReference type="EMBL" id="MVN93020.1"/>
    </source>
</evidence>
<evidence type="ECO:0000313" key="4">
    <source>
        <dbReference type="Proteomes" id="UP000434850"/>
    </source>
</evidence>
<evidence type="ECO:0000259" key="2">
    <source>
        <dbReference type="Pfam" id="PF06580"/>
    </source>
</evidence>
<dbReference type="SUPFAM" id="SSF55874">
    <property type="entry name" value="ATPase domain of HSP90 chaperone/DNA topoisomerase II/histidine kinase"/>
    <property type="match status" value="1"/>
</dbReference>